<organism evidence="8 9">
    <name type="scientific">Kitasatospora cinereorecta</name>
    <dbReference type="NCBI Taxonomy" id="285560"/>
    <lineage>
        <taxon>Bacteria</taxon>
        <taxon>Bacillati</taxon>
        <taxon>Actinomycetota</taxon>
        <taxon>Actinomycetes</taxon>
        <taxon>Kitasatosporales</taxon>
        <taxon>Streptomycetaceae</taxon>
        <taxon>Kitasatospora</taxon>
    </lineage>
</organism>
<dbReference type="SUPFAM" id="SSF88659">
    <property type="entry name" value="Sigma3 and sigma4 domains of RNA polymerase sigma factors"/>
    <property type="match status" value="1"/>
</dbReference>
<keyword evidence="9" id="KW-1185">Reference proteome</keyword>
<sequence length="169" mass="19320">MSRSTRDADYAAFVRAAWPRHLRTATLLTGDPHRAEELLQDCLVKLYVCWPRVSTADPHAYLRRMLANGHVSRWRRIRREVLSADAFETADRIAEPTGAPREPDDELRRALLALPYRQRAVVVLRHIEDLSEKETAAVLGCTVGSVKSQNFRAMARLREALREYQEAAL</sequence>
<dbReference type="CDD" id="cd06171">
    <property type="entry name" value="Sigma70_r4"/>
    <property type="match status" value="1"/>
</dbReference>
<accession>A0ABW0V6A0</accession>
<dbReference type="InterPro" id="IPR039425">
    <property type="entry name" value="RNA_pol_sigma-70-like"/>
</dbReference>
<keyword evidence="5" id="KW-0804">Transcription</keyword>
<dbReference type="Gene3D" id="1.10.10.10">
    <property type="entry name" value="Winged helix-like DNA-binding domain superfamily/Winged helix DNA-binding domain"/>
    <property type="match status" value="1"/>
</dbReference>
<evidence type="ECO:0000259" key="6">
    <source>
        <dbReference type="Pfam" id="PF04542"/>
    </source>
</evidence>
<evidence type="ECO:0000256" key="3">
    <source>
        <dbReference type="ARBA" id="ARBA00023082"/>
    </source>
</evidence>
<keyword evidence="4" id="KW-0238">DNA-binding</keyword>
<dbReference type="InterPro" id="IPR036388">
    <property type="entry name" value="WH-like_DNA-bd_sf"/>
</dbReference>
<dbReference type="RefSeq" id="WP_346141391.1">
    <property type="nucleotide sequence ID" value="NZ_BAAAUA010000004.1"/>
</dbReference>
<feature type="domain" description="RNA polymerase sigma-70 region 2" evidence="6">
    <location>
        <begin position="19"/>
        <end position="79"/>
    </location>
</feature>
<dbReference type="NCBIfam" id="TIGR02983">
    <property type="entry name" value="SigE-fam_strep"/>
    <property type="match status" value="1"/>
</dbReference>
<evidence type="ECO:0000256" key="5">
    <source>
        <dbReference type="ARBA" id="ARBA00023163"/>
    </source>
</evidence>
<keyword evidence="2" id="KW-0805">Transcription regulation</keyword>
<dbReference type="InterPro" id="IPR013325">
    <property type="entry name" value="RNA_pol_sigma_r2"/>
</dbReference>
<dbReference type="InterPro" id="IPR007627">
    <property type="entry name" value="RNA_pol_sigma70_r2"/>
</dbReference>
<protein>
    <submittedName>
        <fullName evidence="8">SigE family RNA polymerase sigma factor</fullName>
    </submittedName>
</protein>
<evidence type="ECO:0000256" key="2">
    <source>
        <dbReference type="ARBA" id="ARBA00023015"/>
    </source>
</evidence>
<dbReference type="EMBL" id="JBHSOC010000004">
    <property type="protein sequence ID" value="MFC5640442.1"/>
    <property type="molecule type" value="Genomic_DNA"/>
</dbReference>
<keyword evidence="3" id="KW-0731">Sigma factor</keyword>
<evidence type="ECO:0000259" key="7">
    <source>
        <dbReference type="Pfam" id="PF08281"/>
    </source>
</evidence>
<evidence type="ECO:0000313" key="8">
    <source>
        <dbReference type="EMBL" id="MFC5640442.1"/>
    </source>
</evidence>
<evidence type="ECO:0000256" key="4">
    <source>
        <dbReference type="ARBA" id="ARBA00023125"/>
    </source>
</evidence>
<dbReference type="PANTHER" id="PTHR43133">
    <property type="entry name" value="RNA POLYMERASE ECF-TYPE SIGMA FACTO"/>
    <property type="match status" value="1"/>
</dbReference>
<dbReference type="InterPro" id="IPR013249">
    <property type="entry name" value="RNA_pol_sigma70_r4_t2"/>
</dbReference>
<dbReference type="Pfam" id="PF04542">
    <property type="entry name" value="Sigma70_r2"/>
    <property type="match status" value="1"/>
</dbReference>
<evidence type="ECO:0000313" key="9">
    <source>
        <dbReference type="Proteomes" id="UP001596066"/>
    </source>
</evidence>
<comment type="similarity">
    <text evidence="1">Belongs to the sigma-70 factor family. ECF subfamily.</text>
</comment>
<comment type="caution">
    <text evidence="8">The sequence shown here is derived from an EMBL/GenBank/DDBJ whole genome shotgun (WGS) entry which is preliminary data.</text>
</comment>
<dbReference type="InterPro" id="IPR014325">
    <property type="entry name" value="RNA_pol_sigma-E_actinobac"/>
</dbReference>
<dbReference type="SUPFAM" id="SSF88946">
    <property type="entry name" value="Sigma2 domain of RNA polymerase sigma factors"/>
    <property type="match status" value="1"/>
</dbReference>
<dbReference type="InterPro" id="IPR014284">
    <property type="entry name" value="RNA_pol_sigma-70_dom"/>
</dbReference>
<reference evidence="9" key="1">
    <citation type="journal article" date="2019" name="Int. J. Syst. Evol. Microbiol.">
        <title>The Global Catalogue of Microorganisms (GCM) 10K type strain sequencing project: providing services to taxonomists for standard genome sequencing and annotation.</title>
        <authorList>
            <consortium name="The Broad Institute Genomics Platform"/>
            <consortium name="The Broad Institute Genome Sequencing Center for Infectious Disease"/>
            <person name="Wu L."/>
            <person name="Ma J."/>
        </authorList>
    </citation>
    <scope>NUCLEOTIDE SEQUENCE [LARGE SCALE GENOMIC DNA]</scope>
    <source>
        <strain evidence="9">CGMCC 4.1622</strain>
    </source>
</reference>
<evidence type="ECO:0000256" key="1">
    <source>
        <dbReference type="ARBA" id="ARBA00010641"/>
    </source>
</evidence>
<name>A0ABW0V6A0_9ACTN</name>
<dbReference type="Gene3D" id="1.10.1740.10">
    <property type="match status" value="1"/>
</dbReference>
<dbReference type="Proteomes" id="UP001596066">
    <property type="component" value="Unassembled WGS sequence"/>
</dbReference>
<dbReference type="Pfam" id="PF08281">
    <property type="entry name" value="Sigma70_r4_2"/>
    <property type="match status" value="1"/>
</dbReference>
<gene>
    <name evidence="8" type="ORF">ACFPZF_03620</name>
</gene>
<dbReference type="InterPro" id="IPR013324">
    <property type="entry name" value="RNA_pol_sigma_r3/r4-like"/>
</dbReference>
<feature type="domain" description="RNA polymerase sigma factor 70 region 4 type 2" evidence="7">
    <location>
        <begin position="105"/>
        <end position="157"/>
    </location>
</feature>
<dbReference type="PANTHER" id="PTHR43133:SF50">
    <property type="entry name" value="ECF RNA POLYMERASE SIGMA FACTOR SIGM"/>
    <property type="match status" value="1"/>
</dbReference>
<dbReference type="NCBIfam" id="TIGR02937">
    <property type="entry name" value="sigma70-ECF"/>
    <property type="match status" value="1"/>
</dbReference>
<proteinExistence type="inferred from homology"/>